<evidence type="ECO:0000256" key="4">
    <source>
        <dbReference type="ARBA" id="ARBA00022842"/>
    </source>
</evidence>
<gene>
    <name evidence="6" type="primary">chbG</name>
    <name evidence="6" type="ORF">H9L01_06865</name>
</gene>
<dbReference type="RefSeq" id="WP_187533223.1">
    <property type="nucleotide sequence ID" value="NZ_CBCSHU010000020.1"/>
</dbReference>
<dbReference type="PANTHER" id="PTHR31609:SF1">
    <property type="entry name" value="CARBOHYDRATE DEACETYLASE"/>
    <property type="match status" value="1"/>
</dbReference>
<evidence type="ECO:0000256" key="1">
    <source>
        <dbReference type="ARBA" id="ARBA00001946"/>
    </source>
</evidence>
<dbReference type="CDD" id="cd10803">
    <property type="entry name" value="YdjC_EF3048_like"/>
    <property type="match status" value="1"/>
</dbReference>
<dbReference type="InterPro" id="IPR022948">
    <property type="entry name" value="COD_ChbG_bac"/>
</dbReference>
<dbReference type="GO" id="GO:0000272">
    <property type="term" value="P:polysaccharide catabolic process"/>
    <property type="evidence" value="ECO:0007669"/>
    <property type="project" value="InterPro"/>
</dbReference>
<keyword evidence="3 6" id="KW-0378">Hydrolase</keyword>
<keyword evidence="4" id="KW-0460">Magnesium</keyword>
<evidence type="ECO:0000313" key="7">
    <source>
        <dbReference type="Proteomes" id="UP000515928"/>
    </source>
</evidence>
<reference evidence="6 7" key="1">
    <citation type="submission" date="2020-08" db="EMBL/GenBank/DDBJ databases">
        <title>Genome sequence of Erysipelothrix inopinata DSM 15511T.</title>
        <authorList>
            <person name="Hyun D.-W."/>
            <person name="Bae J.-W."/>
        </authorList>
    </citation>
    <scope>NUCLEOTIDE SEQUENCE [LARGE SCALE GENOMIC DNA]</scope>
    <source>
        <strain evidence="6 7">DSM 15511</strain>
    </source>
</reference>
<evidence type="ECO:0000313" key="6">
    <source>
        <dbReference type="EMBL" id="QNN60091.1"/>
    </source>
</evidence>
<proteinExistence type="predicted"/>
<dbReference type="SUPFAM" id="SSF88713">
    <property type="entry name" value="Glycoside hydrolase/deacetylase"/>
    <property type="match status" value="1"/>
</dbReference>
<dbReference type="InterPro" id="IPR006879">
    <property type="entry name" value="YdjC-like"/>
</dbReference>
<dbReference type="EC" id="3.5.1.105" evidence="6"/>
<dbReference type="InterPro" id="IPR011330">
    <property type="entry name" value="Glyco_hydro/deAcase_b/a-brl"/>
</dbReference>
<protein>
    <submittedName>
        <fullName evidence="6">Chitin disaccharide deacetylase</fullName>
        <ecNumber evidence="6">3.5.1.105</ecNumber>
    </submittedName>
</protein>
<dbReference type="KEGG" id="eio:H9L01_06865"/>
<dbReference type="PANTHER" id="PTHR31609">
    <property type="entry name" value="YDJC DEACETYLASE FAMILY MEMBER"/>
    <property type="match status" value="1"/>
</dbReference>
<dbReference type="EMBL" id="CP060715">
    <property type="protein sequence ID" value="QNN60091.1"/>
    <property type="molecule type" value="Genomic_DNA"/>
</dbReference>
<evidence type="ECO:0000256" key="2">
    <source>
        <dbReference type="ARBA" id="ARBA00022723"/>
    </source>
</evidence>
<dbReference type="Proteomes" id="UP000515928">
    <property type="component" value="Chromosome"/>
</dbReference>
<sequence length="236" mass="26953">MKVIVNADDFGLTHGGNKAIIEAYQDGILTSTTLMANTKYTEEAIELAKENPGLGVGVHMVLTTQSPLLKSHKTLVKEDGSFKFRPDTIDESIDLEELYNEWDAQIASIVKHIPIDHLDSHHHVHLVPRLRPVAEKLAKKYNVPFRSDRTVLPNEVDCENHFYKAGVTKEYFVNLFEDKKYEAVDIMTHPAYVDDYLRSISSYAEWRMDELKIMTDPELKEIAKANGVEFIKYSDL</sequence>
<dbReference type="GO" id="GO:0046872">
    <property type="term" value="F:metal ion binding"/>
    <property type="evidence" value="ECO:0007669"/>
    <property type="project" value="UniProtKB-KW"/>
</dbReference>
<evidence type="ECO:0000256" key="3">
    <source>
        <dbReference type="ARBA" id="ARBA00022801"/>
    </source>
</evidence>
<keyword evidence="2" id="KW-0479">Metal-binding</keyword>
<dbReference type="Gene3D" id="3.20.20.370">
    <property type="entry name" value="Glycoside hydrolase/deacetylase"/>
    <property type="match status" value="1"/>
</dbReference>
<dbReference type="GO" id="GO:0036311">
    <property type="term" value="F:chitin disaccharide deacetylase activity"/>
    <property type="evidence" value="ECO:0007669"/>
    <property type="project" value="UniProtKB-EC"/>
</dbReference>
<evidence type="ECO:0000256" key="5">
    <source>
        <dbReference type="ARBA" id="ARBA00023277"/>
    </source>
</evidence>
<dbReference type="GO" id="GO:0019213">
    <property type="term" value="F:deacetylase activity"/>
    <property type="evidence" value="ECO:0007669"/>
    <property type="project" value="TreeGrafter"/>
</dbReference>
<name>A0A7G9RWW6_9FIRM</name>
<dbReference type="Pfam" id="PF04794">
    <property type="entry name" value="YdjC"/>
    <property type="match status" value="1"/>
</dbReference>
<keyword evidence="5" id="KW-0119">Carbohydrate metabolism</keyword>
<accession>A0A7G9RWW6</accession>
<keyword evidence="7" id="KW-1185">Reference proteome</keyword>
<dbReference type="NCBIfam" id="NF002559">
    <property type="entry name" value="PRK02134.1"/>
    <property type="match status" value="1"/>
</dbReference>
<dbReference type="AlphaFoldDB" id="A0A7G9RWW6"/>
<organism evidence="6 7">
    <name type="scientific">Erysipelothrix inopinata</name>
    <dbReference type="NCBI Taxonomy" id="225084"/>
    <lineage>
        <taxon>Bacteria</taxon>
        <taxon>Bacillati</taxon>
        <taxon>Bacillota</taxon>
        <taxon>Erysipelotrichia</taxon>
        <taxon>Erysipelotrichales</taxon>
        <taxon>Erysipelotrichaceae</taxon>
        <taxon>Erysipelothrix</taxon>
    </lineage>
</organism>
<comment type="cofactor">
    <cofactor evidence="1">
        <name>Mg(2+)</name>
        <dbReference type="ChEBI" id="CHEBI:18420"/>
    </cofactor>
</comment>